<evidence type="ECO:0000256" key="8">
    <source>
        <dbReference type="ARBA" id="ARBA00023053"/>
    </source>
</evidence>
<evidence type="ECO:0000256" key="9">
    <source>
        <dbReference type="ARBA" id="ARBA00023065"/>
    </source>
</evidence>
<dbReference type="InterPro" id="IPR000175">
    <property type="entry name" value="Na/ntran_symport"/>
</dbReference>
<organism evidence="18">
    <name type="scientific">Amblyomma triste</name>
    <name type="common">Neotropical tick</name>
    <dbReference type="NCBI Taxonomy" id="251400"/>
    <lineage>
        <taxon>Eukaryota</taxon>
        <taxon>Metazoa</taxon>
        <taxon>Ecdysozoa</taxon>
        <taxon>Arthropoda</taxon>
        <taxon>Chelicerata</taxon>
        <taxon>Arachnida</taxon>
        <taxon>Acari</taxon>
        <taxon>Parasitiformes</taxon>
        <taxon>Ixodida</taxon>
        <taxon>Ixodoidea</taxon>
        <taxon>Ixodidae</taxon>
        <taxon>Amblyomminae</taxon>
        <taxon>Amblyomma</taxon>
    </lineage>
</organism>
<feature type="binding site" evidence="15">
    <location>
        <position position="5"/>
    </location>
    <ligand>
        <name>Na(+)</name>
        <dbReference type="ChEBI" id="CHEBI:29101"/>
        <label>1</label>
    </ligand>
</feature>
<comment type="subcellular location">
    <subcellularLocation>
        <location evidence="1">Membrane</location>
        <topology evidence="1">Multi-pass membrane protein</topology>
    </subcellularLocation>
</comment>
<keyword evidence="7 16" id="KW-1133">Transmembrane helix</keyword>
<dbReference type="GO" id="GO:0015179">
    <property type="term" value="F:L-amino acid transmembrane transporter activity"/>
    <property type="evidence" value="ECO:0007669"/>
    <property type="project" value="TreeGrafter"/>
</dbReference>
<dbReference type="AlphaFoldDB" id="A0A023GDK3"/>
<keyword evidence="8 15" id="KW-0915">Sodium</keyword>
<dbReference type="Pfam" id="PF00209">
    <property type="entry name" value="SNF"/>
    <property type="match status" value="1"/>
</dbReference>
<evidence type="ECO:0000256" key="3">
    <source>
        <dbReference type="ARBA" id="ARBA00022448"/>
    </source>
</evidence>
<feature type="chain" id="PRO_5001517222" description="Sodium-dependent nutrient amino acid transporter 1" evidence="17">
    <location>
        <begin position="17"/>
        <end position="227"/>
    </location>
</feature>
<evidence type="ECO:0000256" key="4">
    <source>
        <dbReference type="ARBA" id="ARBA00022692"/>
    </source>
</evidence>
<evidence type="ECO:0000256" key="11">
    <source>
        <dbReference type="ARBA" id="ARBA00023180"/>
    </source>
</evidence>
<name>A0A023GDK3_AMBTT</name>
<keyword evidence="4 16" id="KW-0812">Transmembrane</keyword>
<dbReference type="GO" id="GO:0005283">
    <property type="term" value="F:amino acid:sodium symporter activity"/>
    <property type="evidence" value="ECO:0007669"/>
    <property type="project" value="TreeGrafter"/>
</dbReference>
<evidence type="ECO:0000256" key="16">
    <source>
        <dbReference type="SAM" id="Phobius"/>
    </source>
</evidence>
<feature type="binding site" evidence="15">
    <location>
        <position position="9"/>
    </location>
    <ligand>
        <name>Na(+)</name>
        <dbReference type="ChEBI" id="CHEBI:29101"/>
        <label>1</label>
    </ligand>
</feature>
<evidence type="ECO:0000256" key="2">
    <source>
        <dbReference type="ARBA" id="ARBA00006459"/>
    </source>
</evidence>
<dbReference type="GO" id="GO:0046872">
    <property type="term" value="F:metal ion binding"/>
    <property type="evidence" value="ECO:0007669"/>
    <property type="project" value="UniProtKB-KW"/>
</dbReference>
<evidence type="ECO:0000313" key="18">
    <source>
        <dbReference type="EMBL" id="JAC31927.1"/>
    </source>
</evidence>
<dbReference type="PANTHER" id="PTHR11616:SF321">
    <property type="entry name" value="SODIUM-DEPENDENT NUTRIENT AMINO ACID TRANSPORTER 1-RELATED"/>
    <property type="match status" value="1"/>
</dbReference>
<evidence type="ECO:0000256" key="14">
    <source>
        <dbReference type="ARBA" id="ARBA00040215"/>
    </source>
</evidence>
<evidence type="ECO:0000256" key="13">
    <source>
        <dbReference type="ARBA" id="ARBA00037785"/>
    </source>
</evidence>
<sequence length="227" mass="25471">MLFLLGLGSGVAAVQAIVTVFTDQFPYLKERRSWVSISVCVVSFGTGLVLCTDSGSLLRLLFDNYGVGRATFLYAVFEVVGVVWIYGWKNIVEDVEFMLEARISWYWKITWRVLSPLSLIAIFVYGSIKEEPSADLPPIGFIIGWVLAAIAVGQIGIWMAVTFVKAPGRTLAQKFRATFAASENFGPRDLDIRKKWRRWKAEKKYYSSIYSTPSSGVVNGAYHEDKL</sequence>
<evidence type="ECO:0000256" key="1">
    <source>
        <dbReference type="ARBA" id="ARBA00004141"/>
    </source>
</evidence>
<keyword evidence="6" id="KW-0029">Amino-acid transport</keyword>
<comment type="similarity">
    <text evidence="2">Belongs to the sodium:neurotransmitter symporter (SNF) (TC 2.A.22) family.</text>
</comment>
<dbReference type="GO" id="GO:0089718">
    <property type="term" value="P:amino acid import across plasma membrane"/>
    <property type="evidence" value="ECO:0007669"/>
    <property type="project" value="TreeGrafter"/>
</dbReference>
<protein>
    <recommendedName>
        <fullName evidence="14">Sodium-dependent nutrient amino acid transporter 1</fullName>
    </recommendedName>
</protein>
<evidence type="ECO:0000256" key="17">
    <source>
        <dbReference type="SAM" id="SignalP"/>
    </source>
</evidence>
<feature type="signal peptide" evidence="17">
    <location>
        <begin position="1"/>
        <end position="16"/>
    </location>
</feature>
<reference evidence="18" key="1">
    <citation type="submission" date="2014-03" db="EMBL/GenBank/DDBJ databases">
        <title>The sialotranscriptome of Amblyomma triste, Amblyomma parvum and Amblyomma cajennense ticks, uncovered by 454-based RNA-seq.</title>
        <authorList>
            <person name="Garcia G.R."/>
            <person name="Gardinassi L.G."/>
            <person name="Ribeiro J.M."/>
            <person name="Anatriello E."/>
            <person name="Ferreira B.R."/>
            <person name="Moreira H.N."/>
            <person name="Mafra C."/>
            <person name="Olegario M.M."/>
            <person name="Szabo P.J."/>
            <person name="Miranda-Santos I.K."/>
            <person name="Maruyama S.R."/>
        </authorList>
    </citation>
    <scope>NUCLEOTIDE SEQUENCE</scope>
    <source>
        <strain evidence="18">Mato Grasso do Sul</strain>
        <tissue evidence="18">Salivary glands</tissue>
    </source>
</reference>
<evidence type="ECO:0000256" key="7">
    <source>
        <dbReference type="ARBA" id="ARBA00022989"/>
    </source>
</evidence>
<dbReference type="InterPro" id="IPR037272">
    <property type="entry name" value="SNS_sf"/>
</dbReference>
<dbReference type="PANTHER" id="PTHR11616">
    <property type="entry name" value="SODIUM/CHLORIDE DEPENDENT TRANSPORTER"/>
    <property type="match status" value="1"/>
</dbReference>
<keyword evidence="12" id="KW-0739">Sodium transport</keyword>
<comment type="function">
    <text evidence="13">Unusual broad substrate spectrum amino acid:sodium cotransporter that promotes absorption of the D isomers of essential amino acids. Neutral amino acids are the preferred substrates, especially methionine and phenylalanine.</text>
</comment>
<feature type="transmembrane region" description="Helical" evidence="16">
    <location>
        <begin position="109"/>
        <end position="128"/>
    </location>
</feature>
<proteinExistence type="evidence at transcript level"/>
<keyword evidence="15" id="KW-0479">Metal-binding</keyword>
<evidence type="ECO:0000256" key="6">
    <source>
        <dbReference type="ARBA" id="ARBA00022970"/>
    </source>
</evidence>
<feature type="transmembrane region" description="Helical" evidence="16">
    <location>
        <begin position="72"/>
        <end position="89"/>
    </location>
</feature>
<evidence type="ECO:0000256" key="15">
    <source>
        <dbReference type="PIRSR" id="PIRSR600175-1"/>
    </source>
</evidence>
<keyword evidence="17" id="KW-0732">Signal</keyword>
<dbReference type="SUPFAM" id="SSF161070">
    <property type="entry name" value="SNF-like"/>
    <property type="match status" value="1"/>
</dbReference>
<feature type="transmembrane region" description="Helical" evidence="16">
    <location>
        <begin position="32"/>
        <end position="51"/>
    </location>
</feature>
<dbReference type="GO" id="GO:0005886">
    <property type="term" value="C:plasma membrane"/>
    <property type="evidence" value="ECO:0007669"/>
    <property type="project" value="TreeGrafter"/>
</dbReference>
<evidence type="ECO:0000256" key="12">
    <source>
        <dbReference type="ARBA" id="ARBA00023201"/>
    </source>
</evidence>
<keyword evidence="10 16" id="KW-0472">Membrane</keyword>
<keyword evidence="5" id="KW-0769">Symport</keyword>
<evidence type="ECO:0000256" key="5">
    <source>
        <dbReference type="ARBA" id="ARBA00022847"/>
    </source>
</evidence>
<dbReference type="EMBL" id="GBBM01003491">
    <property type="protein sequence ID" value="JAC31927.1"/>
    <property type="molecule type" value="mRNA"/>
</dbReference>
<evidence type="ECO:0000256" key="10">
    <source>
        <dbReference type="ARBA" id="ARBA00023136"/>
    </source>
</evidence>
<accession>A0A023GDK3</accession>
<dbReference type="PROSITE" id="PS50267">
    <property type="entry name" value="NA_NEUROTRAN_SYMP_3"/>
    <property type="match status" value="1"/>
</dbReference>
<feature type="transmembrane region" description="Helical" evidence="16">
    <location>
        <begin position="140"/>
        <end position="161"/>
    </location>
</feature>
<keyword evidence="11" id="KW-0325">Glycoprotein</keyword>
<keyword evidence="9" id="KW-0406">Ion transport</keyword>
<keyword evidence="3" id="KW-0813">Transport</keyword>